<dbReference type="HAMAP" id="MF_01369_A">
    <property type="entry name" value="Ribosomal_uL23_A"/>
    <property type="match status" value="1"/>
</dbReference>
<gene>
    <name evidence="8" type="ORF">PCOR1329_LOCUS77549</name>
</gene>
<dbReference type="NCBIfam" id="NF011118">
    <property type="entry name" value="PRK14548.1"/>
    <property type="match status" value="1"/>
</dbReference>
<dbReference type="SUPFAM" id="SSF54189">
    <property type="entry name" value="Ribosomal proteins S24e, L23 and L15e"/>
    <property type="match status" value="1"/>
</dbReference>
<evidence type="ECO:0000313" key="9">
    <source>
        <dbReference type="Proteomes" id="UP001189429"/>
    </source>
</evidence>
<evidence type="ECO:0000256" key="6">
    <source>
        <dbReference type="SAM" id="MobiDB-lite"/>
    </source>
</evidence>
<dbReference type="Gene3D" id="3.30.70.330">
    <property type="match status" value="1"/>
</dbReference>
<feature type="region of interest" description="Disordered" evidence="6">
    <location>
        <begin position="40"/>
        <end position="69"/>
    </location>
</feature>
<dbReference type="EMBL" id="CAUYUJ010020736">
    <property type="protein sequence ID" value="CAK0900192.1"/>
    <property type="molecule type" value="Genomic_DNA"/>
</dbReference>
<organism evidence="8 9">
    <name type="scientific">Prorocentrum cordatum</name>
    <dbReference type="NCBI Taxonomy" id="2364126"/>
    <lineage>
        <taxon>Eukaryota</taxon>
        <taxon>Sar</taxon>
        <taxon>Alveolata</taxon>
        <taxon>Dinophyceae</taxon>
        <taxon>Prorocentrales</taxon>
        <taxon>Prorocentraceae</taxon>
        <taxon>Prorocentrum</taxon>
    </lineage>
</organism>
<keyword evidence="2" id="KW-0699">rRNA-binding</keyword>
<evidence type="ECO:0000313" key="8">
    <source>
        <dbReference type="EMBL" id="CAK0900191.1"/>
    </source>
</evidence>
<dbReference type="Proteomes" id="UP001189429">
    <property type="component" value="Unassembled WGS sequence"/>
</dbReference>
<keyword evidence="9" id="KW-1185">Reference proteome</keyword>
<evidence type="ECO:0000259" key="7">
    <source>
        <dbReference type="Pfam" id="PF03939"/>
    </source>
</evidence>
<dbReference type="InterPro" id="IPR019985">
    <property type="entry name" value="Ribosomal_uL23"/>
</dbReference>
<keyword evidence="5" id="KW-0687">Ribonucleoprotein</keyword>
<reference evidence="8" key="1">
    <citation type="submission" date="2023-10" db="EMBL/GenBank/DDBJ databases">
        <authorList>
            <person name="Chen Y."/>
            <person name="Shah S."/>
            <person name="Dougan E. K."/>
            <person name="Thang M."/>
            <person name="Chan C."/>
        </authorList>
    </citation>
    <scope>NUCLEOTIDE SEQUENCE [LARGE SCALE GENOMIC DNA]</scope>
</reference>
<evidence type="ECO:0000256" key="4">
    <source>
        <dbReference type="ARBA" id="ARBA00022980"/>
    </source>
</evidence>
<comment type="similarity">
    <text evidence="1">Belongs to the universal ribosomal protein uL23 family.</text>
</comment>
<proteinExistence type="inferred from homology"/>
<dbReference type="InterPro" id="IPR012678">
    <property type="entry name" value="Ribosomal_uL23/eL15/eS24_sf"/>
</dbReference>
<dbReference type="InterPro" id="IPR013025">
    <property type="entry name" value="Ribosomal_uL23-like"/>
</dbReference>
<dbReference type="NCBIfam" id="TIGR03636">
    <property type="entry name" value="uL23_arch"/>
    <property type="match status" value="1"/>
</dbReference>
<dbReference type="InterPro" id="IPR012677">
    <property type="entry name" value="Nucleotide-bd_a/b_plait_sf"/>
</dbReference>
<dbReference type="EMBL" id="CAUYUJ010020736">
    <property type="protein sequence ID" value="CAK0900191.1"/>
    <property type="molecule type" value="Genomic_DNA"/>
</dbReference>
<evidence type="ECO:0000256" key="2">
    <source>
        <dbReference type="ARBA" id="ARBA00022730"/>
    </source>
</evidence>
<feature type="compositionally biased region" description="Basic and acidic residues" evidence="6">
    <location>
        <begin position="42"/>
        <end position="51"/>
    </location>
</feature>
<dbReference type="Pfam" id="PF00276">
    <property type="entry name" value="Ribosomal_L23"/>
    <property type="match status" value="1"/>
</dbReference>
<feature type="non-terminal residue" evidence="8">
    <location>
        <position position="1"/>
    </location>
</feature>
<accession>A0ABN9XK42</accession>
<evidence type="ECO:0000256" key="5">
    <source>
        <dbReference type="ARBA" id="ARBA00023274"/>
    </source>
</evidence>
<sequence length="191" mass="21246">LGAQVSAMDFGRLGQPPSRAILDQRVCFTARRPRIEAAMAPKKAEGGEAKAKGAKKASKVSKAVKQSVSRKVKKTRTNVHFFRPKTLLTKRAPKYARKSVAARDKMDKYRIIECPVTTESAMKKIEEINTLVFLVDIQASKSKIKEAVKQMYDVQCAKVNTLIRPDGKKKAYVHLTADYDALDVANRIGII</sequence>
<dbReference type="PANTHER" id="PTHR11620">
    <property type="entry name" value="60S RIBOSOMAL PROTEIN L23A"/>
    <property type="match status" value="1"/>
</dbReference>
<keyword evidence="4" id="KW-0689">Ribosomal protein</keyword>
<evidence type="ECO:0000256" key="3">
    <source>
        <dbReference type="ARBA" id="ARBA00022884"/>
    </source>
</evidence>
<keyword evidence="3" id="KW-0694">RNA-binding</keyword>
<comment type="caution">
    <text evidence="8">The sequence shown here is derived from an EMBL/GenBank/DDBJ whole genome shotgun (WGS) entry which is preliminary data.</text>
</comment>
<dbReference type="Pfam" id="PF03939">
    <property type="entry name" value="Ribosomal_L23eN"/>
    <property type="match status" value="1"/>
</dbReference>
<protein>
    <recommendedName>
        <fullName evidence="7">Large ribosomal subunit protein uL23 N-terminal domain-containing protein</fullName>
    </recommendedName>
</protein>
<evidence type="ECO:0000256" key="1">
    <source>
        <dbReference type="ARBA" id="ARBA00006700"/>
    </source>
</evidence>
<name>A0ABN9XK42_9DINO</name>
<feature type="domain" description="Large ribosomal subunit protein uL23 N-terminal" evidence="7">
    <location>
        <begin position="54"/>
        <end position="101"/>
    </location>
</feature>
<dbReference type="InterPro" id="IPR005633">
    <property type="entry name" value="Ribosomal_uL23_N"/>
</dbReference>